<comment type="caution">
    <text evidence="2">The sequence shown here is derived from an EMBL/GenBank/DDBJ whole genome shotgun (WGS) entry which is preliminary data.</text>
</comment>
<keyword evidence="3" id="KW-1185">Reference proteome</keyword>
<accession>A0AAU9JUR1</accession>
<dbReference type="PANTHER" id="PTHR33768:SF3">
    <property type="entry name" value="MIP11318P"/>
    <property type="match status" value="1"/>
</dbReference>
<protein>
    <submittedName>
        <fullName evidence="2">Uncharacterized protein</fullName>
    </submittedName>
</protein>
<dbReference type="InterPro" id="IPR038792">
    <property type="entry name" value="CFAP97D1/2"/>
</dbReference>
<reference evidence="2" key="1">
    <citation type="submission" date="2021-09" db="EMBL/GenBank/DDBJ databases">
        <authorList>
            <consortium name="AG Swart"/>
            <person name="Singh M."/>
            <person name="Singh A."/>
            <person name="Seah K."/>
            <person name="Emmerich C."/>
        </authorList>
    </citation>
    <scope>NUCLEOTIDE SEQUENCE</scope>
    <source>
        <strain evidence="2">ATCC30299</strain>
    </source>
</reference>
<evidence type="ECO:0000313" key="2">
    <source>
        <dbReference type="EMBL" id="CAG9330978.1"/>
    </source>
</evidence>
<dbReference type="Proteomes" id="UP001162131">
    <property type="component" value="Unassembled WGS sequence"/>
</dbReference>
<dbReference type="InterPro" id="IPR029488">
    <property type="entry name" value="Hmw/CFAP97"/>
</dbReference>
<dbReference type="AlphaFoldDB" id="A0AAU9JUR1"/>
<dbReference type="Pfam" id="PF13879">
    <property type="entry name" value="Hmw_CFAP97"/>
    <property type="match status" value="1"/>
</dbReference>
<dbReference type="EMBL" id="CAJZBQ010000052">
    <property type="protein sequence ID" value="CAG9330978.1"/>
    <property type="molecule type" value="Genomic_DNA"/>
</dbReference>
<comment type="similarity">
    <text evidence="1">Belongs to the CFAP97 family.</text>
</comment>
<organism evidence="2 3">
    <name type="scientific">Blepharisma stoltei</name>
    <dbReference type="NCBI Taxonomy" id="1481888"/>
    <lineage>
        <taxon>Eukaryota</taxon>
        <taxon>Sar</taxon>
        <taxon>Alveolata</taxon>
        <taxon>Ciliophora</taxon>
        <taxon>Postciliodesmatophora</taxon>
        <taxon>Heterotrichea</taxon>
        <taxon>Heterotrichida</taxon>
        <taxon>Blepharismidae</taxon>
        <taxon>Blepharisma</taxon>
    </lineage>
</organism>
<gene>
    <name evidence="2" type="ORF">BSTOLATCC_MIC52385</name>
</gene>
<evidence type="ECO:0000313" key="3">
    <source>
        <dbReference type="Proteomes" id="UP001162131"/>
    </source>
</evidence>
<evidence type="ECO:0000256" key="1">
    <source>
        <dbReference type="ARBA" id="ARBA00008315"/>
    </source>
</evidence>
<proteinExistence type="inferred from homology"/>
<name>A0AAU9JUR1_9CILI</name>
<sequence length="341" mass="39852">MFRSIPVCNKHLSKRWDEHTMQIHYNKLRRIKSAIDKSCPVTFGQLKHKPKKDQLTEERFTEIERENRLLLEKMSHIMNTRGNRSFSQTHKKSLNLAVRKRKLVQITEENQALLKRLQDKLPHYNVNKWEEERRESEKRLHYMCEYPYTLGGRRLYKKNNLDRKIVSIVPRSPASGKGRLSPLGSKIDKNICFKKRMNIGGRNFLIEVSKGKRKLKILVYEVDTTDSFSLMLTKAEFNDLCGGEDYEKLVNMLEIEDGELVLVDPRSASFNKENNEKEDSLIIESKSESVTPSHIIGNVKGSFTPQAGVEIHSRKLDIELYSKEAQEDLENQEEVRFNEKS</sequence>
<dbReference type="PANTHER" id="PTHR33768">
    <property type="entry name" value="MIP11318P"/>
    <property type="match status" value="1"/>
</dbReference>